<accession>A0A1I5VQQ6</accession>
<evidence type="ECO:0000313" key="2">
    <source>
        <dbReference type="EMBL" id="SFQ09336.1"/>
    </source>
</evidence>
<evidence type="ECO:0000313" key="3">
    <source>
        <dbReference type="Proteomes" id="UP000182624"/>
    </source>
</evidence>
<organism evidence="2 3">
    <name type="scientific">Butyrivibrio proteoclasticus</name>
    <dbReference type="NCBI Taxonomy" id="43305"/>
    <lineage>
        <taxon>Bacteria</taxon>
        <taxon>Bacillati</taxon>
        <taxon>Bacillota</taxon>
        <taxon>Clostridia</taxon>
        <taxon>Lachnospirales</taxon>
        <taxon>Lachnospiraceae</taxon>
        <taxon>Butyrivibrio</taxon>
    </lineage>
</organism>
<dbReference type="RefSeq" id="WP_074889094.1">
    <property type="nucleotide sequence ID" value="NZ_FOXO01000018.1"/>
</dbReference>
<sequence length="719" mass="83044">MQEEIRIGEVTLNFKHYSGVDLYSDGAIENDLLDIVKNYRKEEYQKIIEERANWPILYHLSDQRANIVEWIPMDPNAKVLEVGSGCGAITGMLSSKAGQVVACDLSRRRSEINAIRNQDCSNVTIHVGNFRDIEPDLPVDFDYIFLIGVFEYGQGYIGTDNPYEKFLRMLSRHLKRGGRIVIAIENRLGLKYFAGCAEDHLGTYFTGIEGYSPDSVAKTFTRNGLINIFKKCGMNDYHFYYPYPDYKLMTLLHSDSYLPKFGELQDNVRNFDRDRMVLFNEKHAYEDLIKDGMYQDFANSFLVILGPGVDTIYSKYSNDRVDEFKIRTDIAIDRAGRKIIKKYPLTEAAKEHVFGIRDAYLGLVEKFRGGDLEINDCQLDEKEGCAIFSFVNGVPLSSLLDEYIDKDDIEGFYALINEYYRRIRYKENYPVSDYDLIFSNIMVNGPIWTIIDYEWTYGKCIPAKEQMWRALYCYRLEDRKRERFDPKPIFNRIGITEKEIQVLLDEENAFQKYVTGNRKSMVEIWKEIGRKVIVPKEVTLEAQNAARPADVIQIYIDEGYGYSEDESIFPEEQYDEKNTVNLDIRVNSDCKVIRIDPAFTSCVVTIVDASWNGTTISEGGADIDIYPVNGQWISDDSFVFNSDDPNIEFRLTSNRLSIQERNHLKVTLLTTLIPRNAADAIANSIPQMTGFEPKENIIKKIGKKIISKRDELYYKDDEE</sequence>
<dbReference type="InterPro" id="IPR013217">
    <property type="entry name" value="Methyltransf_12"/>
</dbReference>
<dbReference type="OrthoDB" id="525353at2"/>
<dbReference type="Gene3D" id="3.40.50.150">
    <property type="entry name" value="Vaccinia Virus protein VP39"/>
    <property type="match status" value="1"/>
</dbReference>
<dbReference type="AlphaFoldDB" id="A0A1I5VQQ6"/>
<dbReference type="Pfam" id="PF08242">
    <property type="entry name" value="Methyltransf_12"/>
    <property type="match status" value="1"/>
</dbReference>
<reference evidence="3" key="1">
    <citation type="submission" date="2016-10" db="EMBL/GenBank/DDBJ databases">
        <authorList>
            <person name="Varghese N."/>
            <person name="Submissions S."/>
        </authorList>
    </citation>
    <scope>NUCLEOTIDE SEQUENCE [LARGE SCALE GENOMIC DNA]</scope>
    <source>
        <strain evidence="3">P18</strain>
    </source>
</reference>
<dbReference type="GO" id="GO:0008168">
    <property type="term" value="F:methyltransferase activity"/>
    <property type="evidence" value="ECO:0007669"/>
    <property type="project" value="UniProtKB-KW"/>
</dbReference>
<protein>
    <submittedName>
        <fullName evidence="2">Methyltransferase domain-containing protein</fullName>
    </submittedName>
</protein>
<gene>
    <name evidence="2" type="ORF">SAMN04487928_11845</name>
</gene>
<keyword evidence="2" id="KW-0489">Methyltransferase</keyword>
<feature type="domain" description="Methyltransferase type 12" evidence="1">
    <location>
        <begin position="80"/>
        <end position="180"/>
    </location>
</feature>
<dbReference type="GO" id="GO:0032259">
    <property type="term" value="P:methylation"/>
    <property type="evidence" value="ECO:0007669"/>
    <property type="project" value="UniProtKB-KW"/>
</dbReference>
<proteinExistence type="predicted"/>
<evidence type="ECO:0000259" key="1">
    <source>
        <dbReference type="Pfam" id="PF08242"/>
    </source>
</evidence>
<dbReference type="InterPro" id="IPR029063">
    <property type="entry name" value="SAM-dependent_MTases_sf"/>
</dbReference>
<dbReference type="EMBL" id="FOXO01000018">
    <property type="protein sequence ID" value="SFQ09336.1"/>
    <property type="molecule type" value="Genomic_DNA"/>
</dbReference>
<keyword evidence="3" id="KW-1185">Reference proteome</keyword>
<dbReference type="SUPFAM" id="SSF53335">
    <property type="entry name" value="S-adenosyl-L-methionine-dependent methyltransferases"/>
    <property type="match status" value="1"/>
</dbReference>
<keyword evidence="2" id="KW-0808">Transferase</keyword>
<name>A0A1I5VQQ6_9FIRM</name>
<dbReference type="Proteomes" id="UP000182624">
    <property type="component" value="Unassembled WGS sequence"/>
</dbReference>
<dbReference type="CDD" id="cd02440">
    <property type="entry name" value="AdoMet_MTases"/>
    <property type="match status" value="1"/>
</dbReference>